<comment type="function">
    <text evidence="1">Core subunit of the mitochondrial membrane respiratory chain NADH dehydrogenase (Complex I) which catalyzes electron transfer from NADH through the respiratory chain, using ubiquinone as an electron acceptor. Essential for the catalytic activity and assembly of complex I.</text>
</comment>
<keyword evidence="1" id="KW-0812">Transmembrane</keyword>
<evidence type="ECO:0000256" key="1">
    <source>
        <dbReference type="RuleBase" id="RU004430"/>
    </source>
</evidence>
<keyword evidence="1" id="KW-0813">Transport</keyword>
<dbReference type="Pfam" id="PF00499">
    <property type="entry name" value="Oxidored_q3"/>
    <property type="match status" value="1"/>
</dbReference>
<dbReference type="PANTHER" id="PTHR33269">
    <property type="entry name" value="NADH-UBIQUINONE OXIDOREDUCTASE CHAIN 6"/>
    <property type="match status" value="1"/>
</dbReference>
<gene>
    <name evidence="2" type="primary">nad6</name>
</gene>
<keyword evidence="1" id="KW-1278">Translocase</keyword>
<feature type="transmembrane region" description="Helical" evidence="1">
    <location>
        <begin position="91"/>
        <end position="110"/>
    </location>
</feature>
<comment type="subcellular location">
    <subcellularLocation>
        <location evidence="1">Mitochondrion membrane</location>
        <topology evidence="1">Multi-pass membrane protein</topology>
    </subcellularLocation>
</comment>
<organism evidence="2">
    <name type="scientific">Chrysochromulina sp. NIES-1333</name>
    <dbReference type="NCBI Taxonomy" id="407208"/>
    <lineage>
        <taxon>Eukaryota</taxon>
        <taxon>Haptista</taxon>
        <taxon>Haptophyta</taxon>
        <taxon>Prymnesiophyceae</taxon>
        <taxon>Prymnesiales</taxon>
        <taxon>Chrysochromulinaceae</taxon>
        <taxon>Chrysochromulina</taxon>
    </lineage>
</organism>
<keyword evidence="1" id="KW-0472">Membrane</keyword>
<feature type="transmembrane region" description="Helical" evidence="1">
    <location>
        <begin position="6"/>
        <end position="24"/>
    </location>
</feature>
<dbReference type="GO" id="GO:0008137">
    <property type="term" value="F:NADH dehydrogenase (ubiquinone) activity"/>
    <property type="evidence" value="ECO:0007669"/>
    <property type="project" value="UniProtKB-UniRule"/>
</dbReference>
<dbReference type="GO" id="GO:0031966">
    <property type="term" value="C:mitochondrial membrane"/>
    <property type="evidence" value="ECO:0007669"/>
    <property type="project" value="UniProtKB-SubCell"/>
</dbReference>
<feature type="transmembrane region" description="Helical" evidence="1">
    <location>
        <begin position="29"/>
        <end position="49"/>
    </location>
</feature>
<sequence>MFLNVLIFTIFSSFCLLSSIFVIFSKNPIFSVLFLIFTFICVTCLLFTLNLEFLPISFIVVYVGAIAVLLLFVIMMLNIKLSELSADSKSLLPFALIFGCFLFFEVIFLFQNEFVNLKLFNFGNNFFLADSLNSVNNNTTFLNFLSLFSNVKTIAFTLFSDYLFSFFLSSLILLLAMVGTIVLTLKKRWKNKTQNIYLQLMKNTQTSLTNYV</sequence>
<keyword evidence="1" id="KW-0679">Respiratory chain</keyword>
<dbReference type="EMBL" id="AB930144">
    <property type="protein sequence ID" value="BAP05416.1"/>
    <property type="molecule type" value="Genomic_DNA"/>
</dbReference>
<proteinExistence type="inferred from homology"/>
<dbReference type="InterPro" id="IPR001457">
    <property type="entry name" value="NADH_UbQ/plastoQ_OxRdtase_su6"/>
</dbReference>
<dbReference type="AlphaFoldDB" id="A0A068PBY4"/>
<dbReference type="PANTHER" id="PTHR33269:SF17">
    <property type="entry name" value="NADH-UBIQUINONE OXIDOREDUCTASE CHAIN 6"/>
    <property type="match status" value="1"/>
</dbReference>
<keyword evidence="1" id="KW-0249">Electron transport</keyword>
<keyword evidence="1" id="KW-1133">Transmembrane helix</keyword>
<keyword evidence="1 2" id="KW-0496">Mitochondrion</keyword>
<comment type="similarity">
    <text evidence="1">Belongs to the complex I subunit 6 family.</text>
</comment>
<feature type="transmembrane region" description="Helical" evidence="1">
    <location>
        <begin position="55"/>
        <end position="79"/>
    </location>
</feature>
<evidence type="ECO:0000313" key="2">
    <source>
        <dbReference type="EMBL" id="BAP05416.1"/>
    </source>
</evidence>
<geneLocation type="mitochondrion" evidence="2"/>
<keyword evidence="1" id="KW-0520">NAD</keyword>
<reference evidence="2" key="1">
    <citation type="journal article" date="2014" name="Mob. Genet. Elements">
        <title>An intronic open reading frame was released from one of group II introns in the mitochondrial genome of the haptophyte Chrysochromulina sp. NIES-1333.</title>
        <authorList>
            <person name="Nishimura Y."/>
            <person name="Kamikawa R."/>
            <person name="Hashimoto T."/>
            <person name="Inagaki Y."/>
        </authorList>
    </citation>
    <scope>NUCLEOTIDE SEQUENCE</scope>
    <source>
        <strain evidence="2">NIES-1333</strain>
    </source>
</reference>
<accession>A0A068PBY4</accession>
<protein>
    <recommendedName>
        <fullName evidence="1">NADH-ubiquinone oxidoreductase chain 6</fullName>
        <ecNumber evidence="1">7.1.1.2</ecNumber>
    </recommendedName>
</protein>
<dbReference type="EC" id="7.1.1.2" evidence="1"/>
<dbReference type="InterPro" id="IPR042106">
    <property type="entry name" value="Nuo/plastoQ_OxRdtase_6_NuoJ"/>
</dbReference>
<dbReference type="Gene3D" id="1.20.120.1200">
    <property type="entry name" value="NADH-ubiquinone/plastoquinone oxidoreductase chain 6, subunit NuoJ"/>
    <property type="match status" value="1"/>
</dbReference>
<name>A0A068PBY4_9EUKA</name>
<feature type="transmembrane region" description="Helical" evidence="1">
    <location>
        <begin position="162"/>
        <end position="185"/>
    </location>
</feature>
<comment type="catalytic activity">
    <reaction evidence="1">
        <text>a ubiquinone + NADH + 5 H(+)(in) = a ubiquinol + NAD(+) + 4 H(+)(out)</text>
        <dbReference type="Rhea" id="RHEA:29091"/>
        <dbReference type="Rhea" id="RHEA-COMP:9565"/>
        <dbReference type="Rhea" id="RHEA-COMP:9566"/>
        <dbReference type="ChEBI" id="CHEBI:15378"/>
        <dbReference type="ChEBI" id="CHEBI:16389"/>
        <dbReference type="ChEBI" id="CHEBI:17976"/>
        <dbReference type="ChEBI" id="CHEBI:57540"/>
        <dbReference type="ChEBI" id="CHEBI:57945"/>
        <dbReference type="EC" id="7.1.1.2"/>
    </reaction>
</comment>
<keyword evidence="1" id="KW-0830">Ubiquinone</keyword>